<sequence length="59" mass="6705">MSDELWVRIEPLLPVVPRRADHPARKRLDDRKVLCGILFVLCTGIPWEFLPLVLGSVPA</sequence>
<accession>A0ABQ2I045</accession>
<evidence type="ECO:0000313" key="4">
    <source>
        <dbReference type="Proteomes" id="UP000597656"/>
    </source>
</evidence>
<dbReference type="EMBL" id="BMNC01000004">
    <property type="protein sequence ID" value="GGM94921.1"/>
    <property type="molecule type" value="Genomic_DNA"/>
</dbReference>
<keyword evidence="4" id="KW-1185">Reference proteome</keyword>
<organism evidence="3 4">
    <name type="scientific">Lentzea pudingi</name>
    <dbReference type="NCBI Taxonomy" id="1789439"/>
    <lineage>
        <taxon>Bacteria</taxon>
        <taxon>Bacillati</taxon>
        <taxon>Actinomycetota</taxon>
        <taxon>Actinomycetes</taxon>
        <taxon>Pseudonocardiales</taxon>
        <taxon>Pseudonocardiaceae</taxon>
        <taxon>Lentzea</taxon>
    </lineage>
</organism>
<gene>
    <name evidence="3" type="ORF">GCM10011609_35530</name>
</gene>
<evidence type="ECO:0000259" key="2">
    <source>
        <dbReference type="Pfam" id="PF13340"/>
    </source>
</evidence>
<reference evidence="4" key="1">
    <citation type="journal article" date="2019" name="Int. J. Syst. Evol. Microbiol.">
        <title>The Global Catalogue of Microorganisms (GCM) 10K type strain sequencing project: providing services to taxonomists for standard genome sequencing and annotation.</title>
        <authorList>
            <consortium name="The Broad Institute Genomics Platform"/>
            <consortium name="The Broad Institute Genome Sequencing Center for Infectious Disease"/>
            <person name="Wu L."/>
            <person name="Ma J."/>
        </authorList>
    </citation>
    <scope>NUCLEOTIDE SEQUENCE [LARGE SCALE GENOMIC DNA]</scope>
    <source>
        <strain evidence="4">CGMCC 4.7319</strain>
    </source>
</reference>
<dbReference type="InterPro" id="IPR025161">
    <property type="entry name" value="IS402-like_dom"/>
</dbReference>
<evidence type="ECO:0000313" key="3">
    <source>
        <dbReference type="EMBL" id="GGM94921.1"/>
    </source>
</evidence>
<proteinExistence type="predicted"/>
<protein>
    <recommendedName>
        <fullName evidence="2">Insertion element IS402-like domain-containing protein</fullName>
    </recommendedName>
</protein>
<feature type="domain" description="Insertion element IS402-like" evidence="2">
    <location>
        <begin position="1"/>
        <end position="56"/>
    </location>
</feature>
<evidence type="ECO:0000256" key="1">
    <source>
        <dbReference type="SAM" id="Phobius"/>
    </source>
</evidence>
<keyword evidence="1" id="KW-0812">Transmembrane</keyword>
<keyword evidence="1" id="KW-1133">Transmembrane helix</keyword>
<keyword evidence="1" id="KW-0472">Membrane</keyword>
<feature type="transmembrane region" description="Helical" evidence="1">
    <location>
        <begin position="33"/>
        <end position="54"/>
    </location>
</feature>
<dbReference type="Pfam" id="PF13340">
    <property type="entry name" value="DUF4096"/>
    <property type="match status" value="1"/>
</dbReference>
<name>A0ABQ2I045_9PSEU</name>
<dbReference type="Proteomes" id="UP000597656">
    <property type="component" value="Unassembled WGS sequence"/>
</dbReference>
<comment type="caution">
    <text evidence="3">The sequence shown here is derived from an EMBL/GenBank/DDBJ whole genome shotgun (WGS) entry which is preliminary data.</text>
</comment>